<dbReference type="EMBL" id="LFZW01000001">
    <property type="protein sequence ID" value="KMY49856.1"/>
    <property type="molecule type" value="Genomic_DNA"/>
</dbReference>
<dbReference type="Proteomes" id="UP000037146">
    <property type="component" value="Unassembled WGS sequence"/>
</dbReference>
<gene>
    <name evidence="3" type="ORF">AC625_10225</name>
</gene>
<name>A0A0K9GT99_9BACI</name>
<dbReference type="PATRIC" id="fig|1679170.3.peg.2281"/>
<dbReference type="OrthoDB" id="2943149at2"/>
<dbReference type="InterPro" id="IPR010921">
    <property type="entry name" value="Trp_repressor/repl_initiator"/>
</dbReference>
<organism evidence="3 4">
    <name type="scientific">Peribacillus loiseleuriae</name>
    <dbReference type="NCBI Taxonomy" id="1679170"/>
    <lineage>
        <taxon>Bacteria</taxon>
        <taxon>Bacillati</taxon>
        <taxon>Bacillota</taxon>
        <taxon>Bacilli</taxon>
        <taxon>Bacillales</taxon>
        <taxon>Bacillaceae</taxon>
        <taxon>Peribacillus</taxon>
    </lineage>
</organism>
<comment type="similarity">
    <text evidence="1">Belongs to the IS150/IS1296 orfA family.</text>
</comment>
<protein>
    <submittedName>
        <fullName evidence="3">Transposase</fullName>
    </submittedName>
</protein>
<dbReference type="InterPro" id="IPR036388">
    <property type="entry name" value="WH-like_DNA-bd_sf"/>
</dbReference>
<dbReference type="PANTHER" id="PTHR33795:SF1">
    <property type="entry name" value="INSERTION ELEMENT IS150 PROTEIN INSJ"/>
    <property type="match status" value="1"/>
</dbReference>
<dbReference type="SUPFAM" id="SSF46689">
    <property type="entry name" value="Homeodomain-like"/>
    <property type="match status" value="1"/>
</dbReference>
<accession>A0A0K9GT99</accession>
<dbReference type="InterPro" id="IPR052057">
    <property type="entry name" value="IS150/IS1296_orfA-like"/>
</dbReference>
<dbReference type="InterPro" id="IPR009057">
    <property type="entry name" value="Homeodomain-like_sf"/>
</dbReference>
<feature type="domain" description="Insertion element IS150 protein InsJ-like helix-turn-helix" evidence="2">
    <location>
        <begin position="63"/>
        <end position="116"/>
    </location>
</feature>
<keyword evidence="4" id="KW-1185">Reference proteome</keyword>
<proteinExistence type="inferred from homology"/>
<reference evidence="4" key="1">
    <citation type="submission" date="2015-07" db="EMBL/GenBank/DDBJ databases">
        <title>Genome sequencing project for genomic taxonomy and phylogenomics of Bacillus-like bacteria.</title>
        <authorList>
            <person name="Liu B."/>
            <person name="Wang J."/>
            <person name="Zhu Y."/>
            <person name="Liu G."/>
            <person name="Chen Q."/>
            <person name="Chen Z."/>
            <person name="Lan J."/>
            <person name="Che J."/>
            <person name="Ge C."/>
            <person name="Shi H."/>
            <person name="Pan Z."/>
            <person name="Liu X."/>
        </authorList>
    </citation>
    <scope>NUCLEOTIDE SEQUENCE [LARGE SCALE GENOMIC DNA]</scope>
    <source>
        <strain evidence="4">FJAT-27997</strain>
    </source>
</reference>
<evidence type="ECO:0000313" key="3">
    <source>
        <dbReference type="EMBL" id="KMY49856.1"/>
    </source>
</evidence>
<dbReference type="PANTHER" id="PTHR33795">
    <property type="entry name" value="INSERTION ELEMENT IS150 PROTEIN INSJ"/>
    <property type="match status" value="1"/>
</dbReference>
<evidence type="ECO:0000313" key="4">
    <source>
        <dbReference type="Proteomes" id="UP000037146"/>
    </source>
</evidence>
<dbReference type="InterPro" id="IPR055247">
    <property type="entry name" value="InsJ-like_HTH"/>
</dbReference>
<dbReference type="Pfam" id="PF13518">
    <property type="entry name" value="HTH_28"/>
    <property type="match status" value="1"/>
</dbReference>
<dbReference type="AlphaFoldDB" id="A0A0K9GT99"/>
<dbReference type="Gene3D" id="1.10.10.10">
    <property type="entry name" value="Winged helix-like DNA-binding domain superfamily/Winged helix DNA-binding domain"/>
    <property type="match status" value="2"/>
</dbReference>
<dbReference type="STRING" id="1679170.AC625_10225"/>
<dbReference type="GO" id="GO:0043565">
    <property type="term" value="F:sequence-specific DNA binding"/>
    <property type="evidence" value="ECO:0007669"/>
    <property type="project" value="InterPro"/>
</dbReference>
<dbReference type="RefSeq" id="WP_049681202.1">
    <property type="nucleotide sequence ID" value="NZ_LFZW01000001.1"/>
</dbReference>
<evidence type="ECO:0000259" key="2">
    <source>
        <dbReference type="Pfam" id="PF13518"/>
    </source>
</evidence>
<sequence>MAKFTAEKKLEAVQKYLHNEGGYGTLSEIYGTAPNTIKKWVLQYRYHGEEGFIKNYTNYTAQFKLDVLNYMNEHGTSLYETAAIFNIPAPSTISTWKLKVETEGLNALKLKQKGRPSMQKETKKTQPVEGSLEALQAENERLRMENAYLKKLIALVQEQVKLFWNNKVV</sequence>
<dbReference type="SUPFAM" id="SSF48295">
    <property type="entry name" value="TrpR-like"/>
    <property type="match status" value="1"/>
</dbReference>
<evidence type="ECO:0000256" key="1">
    <source>
        <dbReference type="ARBA" id="ARBA00038232"/>
    </source>
</evidence>
<comment type="caution">
    <text evidence="3">The sequence shown here is derived from an EMBL/GenBank/DDBJ whole genome shotgun (WGS) entry which is preliminary data.</text>
</comment>